<dbReference type="InterPro" id="IPR050259">
    <property type="entry name" value="SDR"/>
</dbReference>
<dbReference type="Pfam" id="PF13561">
    <property type="entry name" value="adh_short_C2"/>
    <property type="match status" value="1"/>
</dbReference>
<dbReference type="Proteomes" id="UP001165283">
    <property type="component" value="Unassembled WGS sequence"/>
</dbReference>
<protein>
    <submittedName>
        <fullName evidence="2">SDR family oxidoreductase</fullName>
    </submittedName>
</protein>
<evidence type="ECO:0000256" key="1">
    <source>
        <dbReference type="ARBA" id="ARBA00006484"/>
    </source>
</evidence>
<organism evidence="2 3">
    <name type="scientific">Pseudonocardia humida</name>
    <dbReference type="NCBI Taxonomy" id="2800819"/>
    <lineage>
        <taxon>Bacteria</taxon>
        <taxon>Bacillati</taxon>
        <taxon>Actinomycetota</taxon>
        <taxon>Actinomycetes</taxon>
        <taxon>Pseudonocardiales</taxon>
        <taxon>Pseudonocardiaceae</taxon>
        <taxon>Pseudonocardia</taxon>
    </lineage>
</organism>
<name>A0ABT1A129_9PSEU</name>
<dbReference type="InterPro" id="IPR036291">
    <property type="entry name" value="NAD(P)-bd_dom_sf"/>
</dbReference>
<keyword evidence="3" id="KW-1185">Reference proteome</keyword>
<gene>
    <name evidence="2" type="ORF">KDL28_16700</name>
</gene>
<sequence>MTVRPTALVTGASRGLGAEIAVRLAAAGHPVVVNYASSAEAARRVVERITAAGGTARAHRADATDADEVAAMVDDVRRDLGPVGVLVLNATGPQPKVPADVLDWPDVERHLDFFVKSPVLLLRAVLPDMRAAGWGRIVHIGSDVVRRLPLGNSAYVAAKAAQLGLAEVWAKELGPLGITVNTVAPGWIPVERHRDADPDALAAYAAGVPLGRMGEPGDVAGAVAYLASDAAGFVTGAWLPVNGGSTLS</sequence>
<dbReference type="SUPFAM" id="SSF51735">
    <property type="entry name" value="NAD(P)-binding Rossmann-fold domains"/>
    <property type="match status" value="1"/>
</dbReference>
<proteinExistence type="inferred from homology"/>
<dbReference type="InterPro" id="IPR002347">
    <property type="entry name" value="SDR_fam"/>
</dbReference>
<dbReference type="PRINTS" id="PR00081">
    <property type="entry name" value="GDHRDH"/>
</dbReference>
<evidence type="ECO:0000313" key="2">
    <source>
        <dbReference type="EMBL" id="MCO1656700.1"/>
    </source>
</evidence>
<dbReference type="Gene3D" id="3.40.50.720">
    <property type="entry name" value="NAD(P)-binding Rossmann-like Domain"/>
    <property type="match status" value="1"/>
</dbReference>
<comment type="caution">
    <text evidence="2">The sequence shown here is derived from an EMBL/GenBank/DDBJ whole genome shotgun (WGS) entry which is preliminary data.</text>
</comment>
<comment type="similarity">
    <text evidence="1">Belongs to the short-chain dehydrogenases/reductases (SDR) family.</text>
</comment>
<accession>A0ABT1A129</accession>
<reference evidence="2" key="1">
    <citation type="submission" date="2021-04" db="EMBL/GenBank/DDBJ databases">
        <title>Pseudonocardia sp. nov., isolated from sandy soil of mangrove forest.</title>
        <authorList>
            <person name="Zan Z."/>
            <person name="Huang R."/>
            <person name="Liu W."/>
        </authorList>
    </citation>
    <scope>NUCLEOTIDE SEQUENCE</scope>
    <source>
        <strain evidence="2">S2-4</strain>
    </source>
</reference>
<evidence type="ECO:0000313" key="3">
    <source>
        <dbReference type="Proteomes" id="UP001165283"/>
    </source>
</evidence>
<dbReference type="PANTHER" id="PTHR42879">
    <property type="entry name" value="3-OXOACYL-(ACYL-CARRIER-PROTEIN) REDUCTASE"/>
    <property type="match status" value="1"/>
</dbReference>
<dbReference type="EMBL" id="JAGSOV010000036">
    <property type="protein sequence ID" value="MCO1656700.1"/>
    <property type="molecule type" value="Genomic_DNA"/>
</dbReference>